<keyword evidence="2" id="KW-1185">Reference proteome</keyword>
<sequence>MVAGESSESFDVCMACKRCSVSYQPNGLATTVLFDWGSFTTRVYIMYLNGIFGMNINITKFNLNISKIRGKNHETSSSQIRSLPSTTFAILPQTTPQFVFGQIAEPQQSPPEGPEGSCRRSQRPPERPQARRTDIQCKNRIDTLKKKYKLEKSKPSSSKWPFYYRLQHLIGTTSASATPSNKKTTKPSTTVTLTVKSRPKPNPNPNSRVVVYSAGSSRLNSSGSNESFLGGGGGGGGRDDDVLLGDGVRKHSRMDSVDFSEESAYKELARAILRFGEIYERIESSKQLQMMELEKQRMEFTKDLEFQRINMFVEAQLELKKMKRPTKYAPAAGEFPRLHIYHPFFYIYFFGFDE</sequence>
<accession>A0ACC0FL21</accession>
<protein>
    <submittedName>
        <fullName evidence="1">Trihelix transcription factor ASIL2</fullName>
    </submittedName>
</protein>
<evidence type="ECO:0000313" key="1">
    <source>
        <dbReference type="EMBL" id="KAI7988750.1"/>
    </source>
</evidence>
<organism evidence="1 2">
    <name type="scientific">Camellia lanceoleosa</name>
    <dbReference type="NCBI Taxonomy" id="1840588"/>
    <lineage>
        <taxon>Eukaryota</taxon>
        <taxon>Viridiplantae</taxon>
        <taxon>Streptophyta</taxon>
        <taxon>Embryophyta</taxon>
        <taxon>Tracheophyta</taxon>
        <taxon>Spermatophyta</taxon>
        <taxon>Magnoliopsida</taxon>
        <taxon>eudicotyledons</taxon>
        <taxon>Gunneridae</taxon>
        <taxon>Pentapetalae</taxon>
        <taxon>asterids</taxon>
        <taxon>Ericales</taxon>
        <taxon>Theaceae</taxon>
        <taxon>Camellia</taxon>
    </lineage>
</organism>
<reference evidence="1 2" key="1">
    <citation type="journal article" date="2022" name="Plant J.">
        <title>Chromosome-level genome of Camellia lanceoleosa provides a valuable resource for understanding genome evolution and self-incompatibility.</title>
        <authorList>
            <person name="Gong W."/>
            <person name="Xiao S."/>
            <person name="Wang L."/>
            <person name="Liao Z."/>
            <person name="Chang Y."/>
            <person name="Mo W."/>
            <person name="Hu G."/>
            <person name="Li W."/>
            <person name="Zhao G."/>
            <person name="Zhu H."/>
            <person name="Hu X."/>
            <person name="Ji K."/>
            <person name="Xiang X."/>
            <person name="Song Q."/>
            <person name="Yuan D."/>
            <person name="Jin S."/>
            <person name="Zhang L."/>
        </authorList>
    </citation>
    <scope>NUCLEOTIDE SEQUENCE [LARGE SCALE GENOMIC DNA]</scope>
    <source>
        <strain evidence="1">SQ_2022a</strain>
    </source>
</reference>
<comment type="caution">
    <text evidence="1">The sequence shown here is derived from an EMBL/GenBank/DDBJ whole genome shotgun (WGS) entry which is preliminary data.</text>
</comment>
<name>A0ACC0FL21_9ERIC</name>
<gene>
    <name evidence="1" type="ORF">LOK49_LG13G01852</name>
</gene>
<evidence type="ECO:0000313" key="2">
    <source>
        <dbReference type="Proteomes" id="UP001060215"/>
    </source>
</evidence>
<dbReference type="Proteomes" id="UP001060215">
    <property type="component" value="Chromosome 14"/>
</dbReference>
<proteinExistence type="predicted"/>
<dbReference type="EMBL" id="CM045771">
    <property type="protein sequence ID" value="KAI7988750.1"/>
    <property type="molecule type" value="Genomic_DNA"/>
</dbReference>